<sequence length="577" mass="66247">MIFVMTVALVSGFGLLGFLAYWIRKACSFNIYGKKKNERATARTYYIVLGTVTVKRSLKMPWPIGNRNNNNNNNTRTIISVLPNSPRSENCFNIMPSSSDSGSERPVHRVNGRVASRKPDRSVVRSRPVCPFRFRLAWWSRPEPPKHFEELCDNCKVDRGHKNGSRYQYTALEPDSIGQERMELERKARQHAQNACKHYLRFCPRYALLQHLNDIGSRVDKHWFVVRDGSVKTERLLTLVPKNPKSVLECTPDTRRTILDLFLTLQHPYIYPVLDVEFVEGATDPETTFITLVLPFNSKGSLKDLIYKSCWHDDWSDKYGQRSEGLPLSQIQRLGRQILEALLFLKERKFPHDCNLHSGNVILQNGVARITGLENSLLGFTSRIQPIVMSGNFILDDFSAIDVICFGHVLFEMAAGYELLTPEPSEINLQDIAHYPQVVEIMDYVFKNPMGQVPTIEQLVMTEFFRNIDLREMRATSWPLLQAKMTASSSQLLETVRNRNSSKSGSTLDDHDVTETSTKENLQIRKLSMRSKSCDDEKYSHATERKSNFVGDKECLVEHRGLSLYHRQQSLDFQFLG</sequence>
<dbReference type="InterPro" id="IPR011009">
    <property type="entry name" value="Kinase-like_dom_sf"/>
</dbReference>
<reference evidence="3 4" key="1">
    <citation type="submission" date="2019-08" db="EMBL/GenBank/DDBJ databases">
        <title>Whole genome of Aphis craccivora.</title>
        <authorList>
            <person name="Voronova N.V."/>
            <person name="Shulinski R.S."/>
            <person name="Bandarenka Y.V."/>
            <person name="Zhorov D.G."/>
            <person name="Warner D."/>
        </authorList>
    </citation>
    <scope>NUCLEOTIDE SEQUENCE [LARGE SCALE GENOMIC DNA]</scope>
    <source>
        <strain evidence="3">180601</strain>
        <tissue evidence="3">Whole Body</tissue>
    </source>
</reference>
<evidence type="ECO:0000313" key="3">
    <source>
        <dbReference type="EMBL" id="KAF0763339.1"/>
    </source>
</evidence>
<feature type="compositionally biased region" description="Basic and acidic residues" evidence="1">
    <location>
        <begin position="508"/>
        <end position="518"/>
    </location>
</feature>
<dbReference type="SUPFAM" id="SSF56112">
    <property type="entry name" value="Protein kinase-like (PK-like)"/>
    <property type="match status" value="1"/>
</dbReference>
<dbReference type="InterPro" id="IPR000719">
    <property type="entry name" value="Prot_kinase_dom"/>
</dbReference>
<organism evidence="3 4">
    <name type="scientific">Aphis craccivora</name>
    <name type="common">Cowpea aphid</name>
    <dbReference type="NCBI Taxonomy" id="307492"/>
    <lineage>
        <taxon>Eukaryota</taxon>
        <taxon>Metazoa</taxon>
        <taxon>Ecdysozoa</taxon>
        <taxon>Arthropoda</taxon>
        <taxon>Hexapoda</taxon>
        <taxon>Insecta</taxon>
        <taxon>Pterygota</taxon>
        <taxon>Neoptera</taxon>
        <taxon>Paraneoptera</taxon>
        <taxon>Hemiptera</taxon>
        <taxon>Sternorrhyncha</taxon>
        <taxon>Aphidomorpha</taxon>
        <taxon>Aphidoidea</taxon>
        <taxon>Aphididae</taxon>
        <taxon>Aphidini</taxon>
        <taxon>Aphis</taxon>
        <taxon>Aphis</taxon>
    </lineage>
</organism>
<proteinExistence type="predicted"/>
<dbReference type="GO" id="GO:0004672">
    <property type="term" value="F:protein kinase activity"/>
    <property type="evidence" value="ECO:0007669"/>
    <property type="project" value="InterPro"/>
</dbReference>
<dbReference type="AlphaFoldDB" id="A0A6G0YYV2"/>
<dbReference type="GO" id="GO:0005524">
    <property type="term" value="F:ATP binding"/>
    <property type="evidence" value="ECO:0007669"/>
    <property type="project" value="InterPro"/>
</dbReference>
<evidence type="ECO:0000313" key="4">
    <source>
        <dbReference type="Proteomes" id="UP000478052"/>
    </source>
</evidence>
<feature type="domain" description="Protein kinase" evidence="2">
    <location>
        <begin position="209"/>
        <end position="465"/>
    </location>
</feature>
<keyword evidence="4" id="KW-1185">Reference proteome</keyword>
<dbReference type="Proteomes" id="UP000478052">
    <property type="component" value="Unassembled WGS sequence"/>
</dbReference>
<dbReference type="Gene3D" id="1.10.510.10">
    <property type="entry name" value="Transferase(Phosphotransferase) domain 1"/>
    <property type="match status" value="1"/>
</dbReference>
<protein>
    <submittedName>
        <fullName evidence="3">Slowpoke-binding protein isoform X1</fullName>
    </submittedName>
</protein>
<name>A0A6G0YYV2_APHCR</name>
<dbReference type="SMART" id="SM00220">
    <property type="entry name" value="S_TKc"/>
    <property type="match status" value="1"/>
</dbReference>
<feature type="region of interest" description="Disordered" evidence="1">
    <location>
        <begin position="496"/>
        <end position="527"/>
    </location>
</feature>
<accession>A0A6G0YYV2</accession>
<evidence type="ECO:0000256" key="1">
    <source>
        <dbReference type="SAM" id="MobiDB-lite"/>
    </source>
</evidence>
<feature type="compositionally biased region" description="Polar residues" evidence="1">
    <location>
        <begin position="496"/>
        <end position="507"/>
    </location>
</feature>
<dbReference type="OrthoDB" id="10045021at2759"/>
<comment type="caution">
    <text evidence="3">The sequence shown here is derived from an EMBL/GenBank/DDBJ whole genome shotgun (WGS) entry which is preliminary data.</text>
</comment>
<dbReference type="EMBL" id="VUJU01001911">
    <property type="protein sequence ID" value="KAF0763339.1"/>
    <property type="molecule type" value="Genomic_DNA"/>
</dbReference>
<evidence type="ECO:0000259" key="2">
    <source>
        <dbReference type="SMART" id="SM00220"/>
    </source>
</evidence>
<gene>
    <name evidence="3" type="ORF">FWK35_00005339</name>
</gene>